<dbReference type="Proteomes" id="UP000516134">
    <property type="component" value="Chromosome"/>
</dbReference>
<reference evidence="3 4" key="1">
    <citation type="submission" date="2020-08" db="EMBL/GenBank/DDBJ databases">
        <title>Genome sequence of Sphingomonas daechungensis KACC 18115T.</title>
        <authorList>
            <person name="Hyun D.-W."/>
            <person name="Bae J.-W."/>
        </authorList>
    </citation>
    <scope>NUCLEOTIDE SEQUENCE [LARGE SCALE GENOMIC DNA]</scope>
    <source>
        <strain evidence="3 4">KACC 18115</strain>
    </source>
</reference>
<dbReference type="EMBL" id="CP060780">
    <property type="protein sequence ID" value="QNP42755.1"/>
    <property type="molecule type" value="Genomic_DNA"/>
</dbReference>
<name>A0ABX6SZ86_9SPHN</name>
<evidence type="ECO:0000313" key="3">
    <source>
        <dbReference type="EMBL" id="QNP42755.1"/>
    </source>
</evidence>
<keyword evidence="4" id="KW-1185">Reference proteome</keyword>
<feature type="chain" id="PRO_5046405045" evidence="1">
    <location>
        <begin position="19"/>
        <end position="165"/>
    </location>
</feature>
<feature type="domain" description="DUF4142" evidence="2">
    <location>
        <begin position="39"/>
        <end position="98"/>
    </location>
</feature>
<organism evidence="3 4">
    <name type="scientific">Sphingomonas daechungensis</name>
    <dbReference type="NCBI Taxonomy" id="1176646"/>
    <lineage>
        <taxon>Bacteria</taxon>
        <taxon>Pseudomonadati</taxon>
        <taxon>Pseudomonadota</taxon>
        <taxon>Alphaproteobacteria</taxon>
        <taxon>Sphingomonadales</taxon>
        <taxon>Sphingomonadaceae</taxon>
        <taxon>Sphingomonas</taxon>
    </lineage>
</organism>
<proteinExistence type="predicted"/>
<evidence type="ECO:0000256" key="1">
    <source>
        <dbReference type="SAM" id="SignalP"/>
    </source>
</evidence>
<sequence length="165" mass="17707">MRLLLVSAAAAALLSACATNPPEPAAPAVDVNSPLYAPNYLGMAGSSDQFEIQSGQLAQQMSQNPSVRQIGQMLVADHTNSTQQLMAAAQSAGIAAPPRHCAQNTRRCFSRYSRLLRGSSTWSSATCRSKRTSRRSSSTRAMRAAATCQRCERPQATSSRSFRTI</sequence>
<evidence type="ECO:0000313" key="4">
    <source>
        <dbReference type="Proteomes" id="UP000516134"/>
    </source>
</evidence>
<feature type="signal peptide" evidence="1">
    <location>
        <begin position="1"/>
        <end position="18"/>
    </location>
</feature>
<keyword evidence="1" id="KW-0732">Signal</keyword>
<dbReference type="InterPro" id="IPR025419">
    <property type="entry name" value="DUF4142"/>
</dbReference>
<dbReference type="Pfam" id="PF13628">
    <property type="entry name" value="DUF4142"/>
    <property type="match status" value="1"/>
</dbReference>
<evidence type="ECO:0000259" key="2">
    <source>
        <dbReference type="Pfam" id="PF13628"/>
    </source>
</evidence>
<protein>
    <submittedName>
        <fullName evidence="3">DUF4142 domain-containing protein</fullName>
    </submittedName>
</protein>
<accession>A0ABX6SZ86</accession>
<dbReference type="PROSITE" id="PS51257">
    <property type="entry name" value="PROKAR_LIPOPROTEIN"/>
    <property type="match status" value="1"/>
</dbReference>
<gene>
    <name evidence="3" type="ORF">H9L15_11650</name>
</gene>